<reference evidence="4 5" key="1">
    <citation type="journal article" date="2014" name="Genome Announc.">
        <title>Draft genome sequence of the pathogenic fungus Scedosporium apiospermum.</title>
        <authorList>
            <person name="Vandeputte P."/>
            <person name="Ghamrawi S."/>
            <person name="Rechenmann M."/>
            <person name="Iltis A."/>
            <person name="Giraud S."/>
            <person name="Fleury M."/>
            <person name="Thornton C."/>
            <person name="Delhaes L."/>
            <person name="Meyer W."/>
            <person name="Papon N."/>
            <person name="Bouchara J.P."/>
        </authorList>
    </citation>
    <scope>NUCLEOTIDE SEQUENCE [LARGE SCALE GENOMIC DNA]</scope>
    <source>
        <strain evidence="4 5">IHEM 14462</strain>
    </source>
</reference>
<organism evidence="4 5">
    <name type="scientific">Pseudallescheria apiosperma</name>
    <name type="common">Scedosporium apiospermum</name>
    <dbReference type="NCBI Taxonomy" id="563466"/>
    <lineage>
        <taxon>Eukaryota</taxon>
        <taxon>Fungi</taxon>
        <taxon>Dikarya</taxon>
        <taxon>Ascomycota</taxon>
        <taxon>Pezizomycotina</taxon>
        <taxon>Sordariomycetes</taxon>
        <taxon>Hypocreomycetidae</taxon>
        <taxon>Microascales</taxon>
        <taxon>Microascaceae</taxon>
        <taxon>Scedosporium</taxon>
    </lineage>
</organism>
<feature type="region of interest" description="Disordered" evidence="1">
    <location>
        <begin position="357"/>
        <end position="609"/>
    </location>
</feature>
<feature type="compositionally biased region" description="Low complexity" evidence="1">
    <location>
        <begin position="455"/>
        <end position="470"/>
    </location>
</feature>
<keyword evidence="2" id="KW-1133">Transmembrane helix</keyword>
<feature type="compositionally biased region" description="Pro residues" evidence="1">
    <location>
        <begin position="382"/>
        <end position="396"/>
    </location>
</feature>
<feature type="compositionally biased region" description="Low complexity" evidence="1">
    <location>
        <begin position="369"/>
        <end position="381"/>
    </location>
</feature>
<evidence type="ECO:0000313" key="5">
    <source>
        <dbReference type="Proteomes" id="UP000028545"/>
    </source>
</evidence>
<dbReference type="RefSeq" id="XP_016639724.1">
    <property type="nucleotide sequence ID" value="XM_016790421.1"/>
</dbReference>
<dbReference type="HOGENOM" id="CLU_031222_2_0_1"/>
<sequence>MAHLLHYFLSSFFFLFLLVPSTALRVATGSPCASLCANDDTPASSATNLSSVPVCDDGEFSSDPQGQKIQKCLACLEESTFVNGNENDQMWFLYNMRYSVGYCILGLHNATGVGSNPCQTTTACGALQGSLLEDDVNPENESQYGYCESGGRPVIPSDEFSLCLACVRTGGTHGYLANFLIALEAGCDQKPSPGQKLSLNDTIFTNTTIHRLEVAPSKPEDDNSGLPATTIAAIAVSAVVGILLIAGCGFILWRKYFRNREGRNSSEKKFTKGWIKRTKFGNFGGRKTTSSLDFRCRTRVTPLASRFDFRGVGLEEDDVPAVRSPDMVNADEKAELRNQEEERRRLEEERRMYFVHPGDALGSNPVLAQPQSTTSSPSAQYPYPPPQQPLPTPPTSSKPSQTRTVTTTPSSNTRPPYTPPLRPRMGSLNVVTTTPPTSSPPQFPRSTHSSPLQRHSPSAHSTATPSSATSQAPLLPVKLFPPPQAATASSNSPSEAMGPVVRWLQEQRVARDSRGGSIRERYQDDEKAAAERSRKISSPQATNWTPVDRSAGAFQTQRAEYEDPGRQWDISNVRGGNHRTQHSRSNARLMGQPSETRILPTSFAPPPGQ</sequence>
<dbReference type="AlphaFoldDB" id="A0A084FXW3"/>
<evidence type="ECO:0008006" key="6">
    <source>
        <dbReference type="Google" id="ProtNLM"/>
    </source>
</evidence>
<feature type="region of interest" description="Disordered" evidence="1">
    <location>
        <begin position="320"/>
        <end position="345"/>
    </location>
</feature>
<proteinExistence type="predicted"/>
<keyword evidence="5" id="KW-1185">Reference proteome</keyword>
<evidence type="ECO:0000313" key="4">
    <source>
        <dbReference type="EMBL" id="KEZ39925.1"/>
    </source>
</evidence>
<protein>
    <recommendedName>
        <fullName evidence="6">LPXTG-domain-containing protein</fullName>
    </recommendedName>
</protein>
<feature type="transmembrane region" description="Helical" evidence="2">
    <location>
        <begin position="231"/>
        <end position="253"/>
    </location>
</feature>
<gene>
    <name evidence="4" type="ORF">SAPIO_CDS8892</name>
</gene>
<feature type="compositionally biased region" description="Basic and acidic residues" evidence="1">
    <location>
        <begin position="330"/>
        <end position="345"/>
    </location>
</feature>
<dbReference type="GeneID" id="27727964"/>
<keyword evidence="2" id="KW-0472">Membrane</keyword>
<feature type="signal peptide" evidence="3">
    <location>
        <begin position="1"/>
        <end position="23"/>
    </location>
</feature>
<accession>A0A084FXW3</accession>
<dbReference type="KEGG" id="sapo:SAPIO_CDS8892"/>
<evidence type="ECO:0000256" key="2">
    <source>
        <dbReference type="SAM" id="Phobius"/>
    </source>
</evidence>
<feature type="compositionally biased region" description="Low complexity" evidence="1">
    <location>
        <begin position="397"/>
        <end position="415"/>
    </location>
</feature>
<keyword evidence="2" id="KW-0812">Transmembrane</keyword>
<name>A0A084FXW3_PSEDA</name>
<dbReference type="OrthoDB" id="5426678at2759"/>
<dbReference type="VEuPathDB" id="FungiDB:SAPIO_CDS8892"/>
<evidence type="ECO:0000256" key="3">
    <source>
        <dbReference type="SAM" id="SignalP"/>
    </source>
</evidence>
<feature type="compositionally biased region" description="Basic and acidic residues" evidence="1">
    <location>
        <begin position="508"/>
        <end position="534"/>
    </location>
</feature>
<evidence type="ECO:0000256" key="1">
    <source>
        <dbReference type="SAM" id="MobiDB-lite"/>
    </source>
</evidence>
<feature type="compositionally biased region" description="Polar residues" evidence="1">
    <location>
        <begin position="536"/>
        <end position="545"/>
    </location>
</feature>
<comment type="caution">
    <text evidence="4">The sequence shown here is derived from an EMBL/GenBank/DDBJ whole genome shotgun (WGS) entry which is preliminary data.</text>
</comment>
<dbReference type="Proteomes" id="UP000028545">
    <property type="component" value="Unassembled WGS sequence"/>
</dbReference>
<keyword evidence="3" id="KW-0732">Signal</keyword>
<dbReference type="OMA" id="CANDDTP"/>
<dbReference type="EMBL" id="JOWA01000132">
    <property type="protein sequence ID" value="KEZ39925.1"/>
    <property type="molecule type" value="Genomic_DNA"/>
</dbReference>
<feature type="chain" id="PRO_5001775169" description="LPXTG-domain-containing protein" evidence="3">
    <location>
        <begin position="24"/>
        <end position="609"/>
    </location>
</feature>